<organism evidence="2 3">
    <name type="scientific">Branchiostoma lanceolatum</name>
    <name type="common">Common lancelet</name>
    <name type="synonym">Amphioxus lanceolatum</name>
    <dbReference type="NCBI Taxonomy" id="7740"/>
    <lineage>
        <taxon>Eukaryota</taxon>
        <taxon>Metazoa</taxon>
        <taxon>Chordata</taxon>
        <taxon>Cephalochordata</taxon>
        <taxon>Leptocardii</taxon>
        <taxon>Amphioxiformes</taxon>
        <taxon>Branchiostomatidae</taxon>
        <taxon>Branchiostoma</taxon>
    </lineage>
</organism>
<evidence type="ECO:0000313" key="2">
    <source>
        <dbReference type="EMBL" id="CAH1266751.1"/>
    </source>
</evidence>
<keyword evidence="1" id="KW-0812">Transmembrane</keyword>
<dbReference type="AlphaFoldDB" id="A0A8K0A016"/>
<keyword evidence="3" id="KW-1185">Reference proteome</keyword>
<sequence>MTPVHFSTTSSEGLLLNGTTVRPSSGAEVIVPADDNADGSATYTTRYIAGVTTSGVLALGFILLCCHSAIKLKIWKPVDG</sequence>
<dbReference type="Proteomes" id="UP000838412">
    <property type="component" value="Chromosome 6"/>
</dbReference>
<name>A0A8K0A016_BRALA</name>
<evidence type="ECO:0000313" key="3">
    <source>
        <dbReference type="Proteomes" id="UP000838412"/>
    </source>
</evidence>
<proteinExistence type="predicted"/>
<protein>
    <submittedName>
        <fullName evidence="2">Hypp3559 protein</fullName>
    </submittedName>
</protein>
<dbReference type="OrthoDB" id="10348504at2759"/>
<keyword evidence="1" id="KW-0472">Membrane</keyword>
<keyword evidence="1" id="KW-1133">Transmembrane helix</keyword>
<evidence type="ECO:0000256" key="1">
    <source>
        <dbReference type="SAM" id="Phobius"/>
    </source>
</evidence>
<gene>
    <name evidence="2" type="primary">Hypp3559</name>
    <name evidence="2" type="ORF">BLAG_LOCUS20299</name>
</gene>
<accession>A0A8K0A016</accession>
<reference evidence="2" key="1">
    <citation type="submission" date="2022-01" db="EMBL/GenBank/DDBJ databases">
        <authorList>
            <person name="Braso-Vives M."/>
        </authorList>
    </citation>
    <scope>NUCLEOTIDE SEQUENCE</scope>
</reference>
<dbReference type="EMBL" id="OV696691">
    <property type="protein sequence ID" value="CAH1266751.1"/>
    <property type="molecule type" value="Genomic_DNA"/>
</dbReference>
<feature type="transmembrane region" description="Helical" evidence="1">
    <location>
        <begin position="47"/>
        <end position="66"/>
    </location>
</feature>